<evidence type="ECO:0000256" key="3">
    <source>
        <dbReference type="SAM" id="SignalP"/>
    </source>
</evidence>
<evidence type="ECO:0000313" key="5">
    <source>
        <dbReference type="Proteomes" id="UP000181936"/>
    </source>
</evidence>
<evidence type="ECO:0000256" key="1">
    <source>
        <dbReference type="ARBA" id="ARBA00022729"/>
    </source>
</evidence>
<keyword evidence="1 3" id="KW-0732">Signal</keyword>
<dbReference type="GO" id="GO:0055085">
    <property type="term" value="P:transmembrane transport"/>
    <property type="evidence" value="ECO:0007669"/>
    <property type="project" value="InterPro"/>
</dbReference>
<evidence type="ECO:0000313" key="4">
    <source>
        <dbReference type="EMBL" id="APH03691.1"/>
    </source>
</evidence>
<dbReference type="InterPro" id="IPR004682">
    <property type="entry name" value="TRAP_DctP"/>
</dbReference>
<dbReference type="InterPro" id="IPR038404">
    <property type="entry name" value="TRAP_DctP_sf"/>
</dbReference>
<accession>A0A1L3MN01</accession>
<keyword evidence="5" id="KW-1185">Reference proteome</keyword>
<dbReference type="OrthoDB" id="2087at2"/>
<protein>
    <submittedName>
        <fullName evidence="4">C4-dicarboxylate ABC transporter substrate-binding protein</fullName>
    </submittedName>
</protein>
<dbReference type="STRING" id="1547283.A9C19_02355"/>
<dbReference type="PANTHER" id="PTHR33376:SF3">
    <property type="entry name" value="C4-DICARBOXYLATE-BINDING PROTEIN"/>
    <property type="match status" value="1"/>
</dbReference>
<reference evidence="4 5" key="1">
    <citation type="journal article" date="2016" name="Sci. Rep.">
        <title>Complete genome sequence and transcriptomic analysis of a novel marine strain Bacillus weihaiensis reveals the mechanism of brown algae degradation.</title>
        <authorList>
            <person name="Zhu Y."/>
            <person name="Chen P."/>
            <person name="Bao Y."/>
            <person name="Men Y."/>
            <person name="Zeng Y."/>
            <person name="Yang J."/>
            <person name="Sun J."/>
            <person name="Sun Y."/>
        </authorList>
    </citation>
    <scope>NUCLEOTIDE SEQUENCE [LARGE SCALE GENOMIC DNA]</scope>
    <source>
        <strain evidence="4 5">Alg07</strain>
    </source>
</reference>
<feature type="chain" id="PRO_5039530198" evidence="3">
    <location>
        <begin position="21"/>
        <end position="336"/>
    </location>
</feature>
<dbReference type="PANTHER" id="PTHR33376">
    <property type="match status" value="1"/>
</dbReference>
<evidence type="ECO:0000256" key="2">
    <source>
        <dbReference type="SAM" id="Coils"/>
    </source>
</evidence>
<organism evidence="4 5">
    <name type="scientific">Bacillus weihaiensis</name>
    <dbReference type="NCBI Taxonomy" id="1547283"/>
    <lineage>
        <taxon>Bacteria</taxon>
        <taxon>Bacillati</taxon>
        <taxon>Bacillota</taxon>
        <taxon>Bacilli</taxon>
        <taxon>Bacillales</taxon>
        <taxon>Bacillaceae</taxon>
        <taxon>Bacillus</taxon>
    </lineage>
</organism>
<sequence>MKKIIGFISLLTLWSMLLVGCGSNDTEVSGESNEKVYTLKMSTQQADTAPIVKGFNTLAERLKEKSDGRLVMEVYPSAQLGSDDDVIEQAEQGVNVALLTDGSRMGVYVEEMGILGAPYLIDNYDEALKITQTDLFQSWTDKLASEHGVRVLSFNWYDGPRHFLTNEPIEKPEDLDGLRVRTPGSPVWQESIKAMGATPIAMPWNEVYTSIQQGAIDGAEAQHTSSYPSRIYEVIDYVNKTGHFQLINGIVVGEQWFNTLPEDLQTLLLEESKAVAEENAREIENMQQEFEEKMIEEGMKVVESDVDAFKEAAMQAYEELDLTDLRDEVYEAIGKE</sequence>
<gene>
    <name evidence="4" type="ORF">A9C19_02355</name>
</gene>
<feature type="coiled-coil region" evidence="2">
    <location>
        <begin position="269"/>
        <end position="296"/>
    </location>
</feature>
<dbReference type="Proteomes" id="UP000181936">
    <property type="component" value="Chromosome"/>
</dbReference>
<proteinExistence type="predicted"/>
<dbReference type="EMBL" id="CP016020">
    <property type="protein sequence ID" value="APH03691.1"/>
    <property type="molecule type" value="Genomic_DNA"/>
</dbReference>
<keyword evidence="2" id="KW-0175">Coiled coil</keyword>
<dbReference type="Pfam" id="PF03480">
    <property type="entry name" value="DctP"/>
    <property type="match status" value="1"/>
</dbReference>
<feature type="signal peptide" evidence="3">
    <location>
        <begin position="1"/>
        <end position="20"/>
    </location>
</feature>
<dbReference type="NCBIfam" id="NF037995">
    <property type="entry name" value="TRAP_S1"/>
    <property type="match status" value="1"/>
</dbReference>
<dbReference type="RefSeq" id="WP_072578479.1">
    <property type="nucleotide sequence ID" value="NZ_CP016020.1"/>
</dbReference>
<dbReference type="GO" id="GO:0030288">
    <property type="term" value="C:outer membrane-bounded periplasmic space"/>
    <property type="evidence" value="ECO:0007669"/>
    <property type="project" value="InterPro"/>
</dbReference>
<dbReference type="SUPFAM" id="SSF53850">
    <property type="entry name" value="Periplasmic binding protein-like II"/>
    <property type="match status" value="1"/>
</dbReference>
<dbReference type="Gene3D" id="3.40.190.170">
    <property type="entry name" value="Bacterial extracellular solute-binding protein, family 7"/>
    <property type="match status" value="1"/>
</dbReference>
<dbReference type="CDD" id="cd13669">
    <property type="entry name" value="PBP2_TRAP_TM0322_like"/>
    <property type="match status" value="1"/>
</dbReference>
<dbReference type="KEGG" id="bwh:A9C19_02355"/>
<dbReference type="PROSITE" id="PS51257">
    <property type="entry name" value="PROKAR_LIPOPROTEIN"/>
    <property type="match status" value="1"/>
</dbReference>
<dbReference type="InterPro" id="IPR018389">
    <property type="entry name" value="DctP_fam"/>
</dbReference>
<dbReference type="PIRSF" id="PIRSF006470">
    <property type="entry name" value="DctB"/>
    <property type="match status" value="1"/>
</dbReference>
<dbReference type="AlphaFoldDB" id="A0A1L3MN01"/>
<name>A0A1L3MN01_9BACI</name>